<comment type="caution">
    <text evidence="1">The sequence shown here is derived from an EMBL/GenBank/DDBJ whole genome shotgun (WGS) entry which is preliminary data.</text>
</comment>
<name>A0A9P6L0E8_9MICR</name>
<gene>
    <name evidence="1" type="ORF">NGRA_0361</name>
</gene>
<keyword evidence="2" id="KW-1185">Reference proteome</keyword>
<evidence type="ECO:0000313" key="1">
    <source>
        <dbReference type="EMBL" id="KAF9764679.1"/>
    </source>
</evidence>
<reference evidence="1 2" key="1">
    <citation type="journal article" date="2020" name="Genome Biol. Evol.">
        <title>Comparative genomics of strictly vertically transmitted, feminizing microsporidia endosymbionts of amphipod crustaceans.</title>
        <authorList>
            <person name="Cormier A."/>
            <person name="Chebbi M.A."/>
            <person name="Giraud I."/>
            <person name="Wattier R."/>
            <person name="Teixeira M."/>
            <person name="Gilbert C."/>
            <person name="Rigaud T."/>
            <person name="Cordaux R."/>
        </authorList>
    </citation>
    <scope>NUCLEOTIDE SEQUENCE [LARGE SCALE GENOMIC DNA]</scope>
    <source>
        <strain evidence="1 2">Ou3-Ou53</strain>
    </source>
</reference>
<evidence type="ECO:0000313" key="2">
    <source>
        <dbReference type="Proteomes" id="UP000740883"/>
    </source>
</evidence>
<dbReference type="Proteomes" id="UP000740883">
    <property type="component" value="Unassembled WGS sequence"/>
</dbReference>
<dbReference type="AlphaFoldDB" id="A0A9P6L0E8"/>
<sequence>MGFISDEEDVFSATKEKLKLLGNKEADYEGDNVEQLGCGKILEDFKLYGESKTKKHRKEYKFIEIIDLKDYQNSFYFSRTRILFLLDDILCVDVMCVGNYYPFGSLNDLKYILGCDQRNLLSQATELCKDILSKGCEKFQLESTKVYKTCLGKKLARLYLKDFDYNEDKPTVDLIKQKILENELLSRANVKIRGRYSAYIEDGLEQCSVENTYIQITGDDINIYLNECITVLNDLKRFLI</sequence>
<organism evidence="1 2">
    <name type="scientific">Nosema granulosis</name>
    <dbReference type="NCBI Taxonomy" id="83296"/>
    <lineage>
        <taxon>Eukaryota</taxon>
        <taxon>Fungi</taxon>
        <taxon>Fungi incertae sedis</taxon>
        <taxon>Microsporidia</taxon>
        <taxon>Nosematidae</taxon>
        <taxon>Nosema</taxon>
    </lineage>
</organism>
<protein>
    <submittedName>
        <fullName evidence="1">Uncharacterized protein</fullName>
    </submittedName>
</protein>
<accession>A0A9P6L0E8</accession>
<proteinExistence type="predicted"/>
<dbReference type="EMBL" id="SBJO01000012">
    <property type="protein sequence ID" value="KAF9764679.1"/>
    <property type="molecule type" value="Genomic_DNA"/>
</dbReference>
<dbReference type="OrthoDB" id="10431805at2759"/>